<feature type="compositionally biased region" description="Low complexity" evidence="1">
    <location>
        <begin position="34"/>
        <end position="44"/>
    </location>
</feature>
<keyword evidence="3" id="KW-1185">Reference proteome</keyword>
<accession>A0A9Q1QJZ6</accession>
<feature type="compositionally biased region" description="Gly residues" evidence="1">
    <location>
        <begin position="165"/>
        <end position="178"/>
    </location>
</feature>
<evidence type="ECO:0000313" key="3">
    <source>
        <dbReference type="Proteomes" id="UP001153076"/>
    </source>
</evidence>
<evidence type="ECO:0000313" key="2">
    <source>
        <dbReference type="EMBL" id="KAJ8445047.1"/>
    </source>
</evidence>
<protein>
    <submittedName>
        <fullName evidence="2">Uncharacterized protein</fullName>
    </submittedName>
</protein>
<sequence>MGNCVGITSTPPPLPLQEQTHESTQQDYDHHISNTTLTPPTNTPYIGTPDQVGTGIGTRTGTGTESSSPAGNHGVMSVTLDPRLLSLLDFFRQLYARRSDIFKKIMPVHREAFEDIFKGILDQENRKRKRLVVQRSNSFGGVESVRSRRFKVKPIEAGGATPSHSGGGAGGGGGGGGNSALQQQQEDRCSPMPLREQPHDQNATFTVTARGNTPYMGTPDPMGTGSGSSSPCSRTDPRVLSLLEFFRQLYQRKKDVFKRIVPVRREVFEDIFHKMGIMESKKKKEKNVIVKRSSSFGDPESVRLSRFKVKPIDSGGATPSVGGAGAGAGGGKGGGGGGSNKPAGSK</sequence>
<evidence type="ECO:0000256" key="1">
    <source>
        <dbReference type="SAM" id="MobiDB-lite"/>
    </source>
</evidence>
<feature type="region of interest" description="Disordered" evidence="1">
    <location>
        <begin position="154"/>
        <end position="202"/>
    </location>
</feature>
<proteinExistence type="predicted"/>
<dbReference type="EMBL" id="JAKOGI010000081">
    <property type="protein sequence ID" value="KAJ8445047.1"/>
    <property type="molecule type" value="Genomic_DNA"/>
</dbReference>
<reference evidence="2" key="1">
    <citation type="submission" date="2022-04" db="EMBL/GenBank/DDBJ databases">
        <title>Carnegiea gigantea Genome sequencing and assembly v2.</title>
        <authorList>
            <person name="Copetti D."/>
            <person name="Sanderson M.J."/>
            <person name="Burquez A."/>
            <person name="Wojciechowski M.F."/>
        </authorList>
    </citation>
    <scope>NUCLEOTIDE SEQUENCE</scope>
    <source>
        <strain evidence="2">SGP5-SGP5p</strain>
        <tissue evidence="2">Aerial part</tissue>
    </source>
</reference>
<dbReference type="PANTHER" id="PTHR37725">
    <property type="match status" value="1"/>
</dbReference>
<gene>
    <name evidence="2" type="ORF">Cgig2_022567</name>
</gene>
<feature type="region of interest" description="Disordered" evidence="1">
    <location>
        <begin position="307"/>
        <end position="346"/>
    </location>
</feature>
<dbReference type="AlphaFoldDB" id="A0A9Q1QJZ6"/>
<name>A0A9Q1QJZ6_9CARY</name>
<organism evidence="2 3">
    <name type="scientific">Carnegiea gigantea</name>
    <dbReference type="NCBI Taxonomy" id="171969"/>
    <lineage>
        <taxon>Eukaryota</taxon>
        <taxon>Viridiplantae</taxon>
        <taxon>Streptophyta</taxon>
        <taxon>Embryophyta</taxon>
        <taxon>Tracheophyta</taxon>
        <taxon>Spermatophyta</taxon>
        <taxon>Magnoliopsida</taxon>
        <taxon>eudicotyledons</taxon>
        <taxon>Gunneridae</taxon>
        <taxon>Pentapetalae</taxon>
        <taxon>Caryophyllales</taxon>
        <taxon>Cactineae</taxon>
        <taxon>Cactaceae</taxon>
        <taxon>Cactoideae</taxon>
        <taxon>Echinocereeae</taxon>
        <taxon>Carnegiea</taxon>
    </lineage>
</organism>
<dbReference type="PANTHER" id="PTHR37725:SF1">
    <property type="match status" value="1"/>
</dbReference>
<dbReference type="Proteomes" id="UP001153076">
    <property type="component" value="Unassembled WGS sequence"/>
</dbReference>
<comment type="caution">
    <text evidence="2">The sequence shown here is derived from an EMBL/GenBank/DDBJ whole genome shotgun (WGS) entry which is preliminary data.</text>
</comment>
<feature type="region of interest" description="Disordered" evidence="1">
    <location>
        <begin position="1"/>
        <end position="74"/>
    </location>
</feature>
<dbReference type="OrthoDB" id="1623146at2759"/>
<feature type="compositionally biased region" description="Gly residues" evidence="1">
    <location>
        <begin position="322"/>
        <end position="339"/>
    </location>
</feature>